<organism evidence="1 2">
    <name type="scientific">Haloechinothrix alba</name>
    <dbReference type="NCBI Taxonomy" id="664784"/>
    <lineage>
        <taxon>Bacteria</taxon>
        <taxon>Bacillati</taxon>
        <taxon>Actinomycetota</taxon>
        <taxon>Actinomycetes</taxon>
        <taxon>Pseudonocardiales</taxon>
        <taxon>Pseudonocardiaceae</taxon>
        <taxon>Haloechinothrix</taxon>
    </lineage>
</organism>
<evidence type="ECO:0000313" key="2">
    <source>
        <dbReference type="Proteomes" id="UP000198348"/>
    </source>
</evidence>
<proteinExistence type="predicted"/>
<evidence type="ECO:0000313" key="1">
    <source>
        <dbReference type="EMBL" id="SNR47954.1"/>
    </source>
</evidence>
<dbReference type="EMBL" id="FZNW01000007">
    <property type="protein sequence ID" value="SNR47954.1"/>
    <property type="molecule type" value="Genomic_DNA"/>
</dbReference>
<keyword evidence="2" id="KW-1185">Reference proteome</keyword>
<protein>
    <submittedName>
        <fullName evidence="1">Uncharacterized protein</fullName>
    </submittedName>
</protein>
<reference evidence="1 2" key="1">
    <citation type="submission" date="2017-06" db="EMBL/GenBank/DDBJ databases">
        <authorList>
            <person name="Kim H.J."/>
            <person name="Triplett B.A."/>
        </authorList>
    </citation>
    <scope>NUCLEOTIDE SEQUENCE [LARGE SCALE GENOMIC DNA]</scope>
    <source>
        <strain evidence="1 2">DSM 45207</strain>
    </source>
</reference>
<accession>A0A238WNW8</accession>
<dbReference type="AlphaFoldDB" id="A0A238WNW8"/>
<sequence>MTAEADARDQHHTVITRGTEHHVLYELDAGKIVTACRIEVSPDHTAEPVDRCPLCDHAADGLDAWRQAVLSALQRSSPDLLREVVRDGSRSLVSAQEVMRSRFGPLLRLYL</sequence>
<gene>
    <name evidence="1" type="ORF">SAMN06265360_10712</name>
</gene>
<name>A0A238WNW8_9PSEU</name>
<dbReference type="RefSeq" id="WP_089300858.1">
    <property type="nucleotide sequence ID" value="NZ_FZNW01000007.1"/>
</dbReference>
<dbReference type="Proteomes" id="UP000198348">
    <property type="component" value="Unassembled WGS sequence"/>
</dbReference>